<dbReference type="InterPro" id="IPR002509">
    <property type="entry name" value="NODB_dom"/>
</dbReference>
<dbReference type="SUPFAM" id="SSF88713">
    <property type="entry name" value="Glycoside hydrolase/deacetylase"/>
    <property type="match status" value="1"/>
</dbReference>
<reference evidence="4 5" key="1">
    <citation type="submission" date="2016-09" db="EMBL/GenBank/DDBJ databases">
        <title>Genomic analysis reveals versatility of anaerobic energy metabolism of Geosporobacter ferrireducens IRF9 of phylum Firmicutes.</title>
        <authorList>
            <person name="Kim S.-J."/>
        </authorList>
    </citation>
    <scope>NUCLEOTIDE SEQUENCE [LARGE SCALE GENOMIC DNA]</scope>
    <source>
        <strain evidence="4 5">IRF9</strain>
    </source>
</reference>
<sequence length="364" mass="41451">MKTNEKLIAMAIAAMIGITGCNSSASQNTVKETEKPIVQEVVTPEEAQIQEPIKEIDLQQVKPNEAGQIMVLMYHHIAEPEAEWARTPENFRRDLEVLYEKGYRPISLKDYATGNITTEAGYTPVVLTFDDGRQNNFNMLQKENGEWIIDPDSAVGILEKFHEEHPDFPMKATFFINDNIPFGQKEHLEFKLKYLIEKGLDIGNHTATHVDFTKADADRIQKELAGIVNLVGKVLPDYRIDTLALPFGSKPKDKSLMSYLEKGIHEGITYQNIAILEVGWDPYKSPYHKDFNSLAIHRVRASDLEKYVKGVGLYDWLTQFEKGSRIRYVSDGDPNTVTVPEKYQEVLDPNKVGERSIRTYTIEE</sequence>
<dbReference type="CDD" id="cd10972">
    <property type="entry name" value="CE4_DAC_u3_5s"/>
    <property type="match status" value="1"/>
</dbReference>
<comment type="subcellular location">
    <subcellularLocation>
        <location evidence="1">Secreted</location>
    </subcellularLocation>
</comment>
<dbReference type="OrthoDB" id="9778320at2"/>
<keyword evidence="2" id="KW-0732">Signal</keyword>
<dbReference type="STRING" id="1424294.Gferi_04300"/>
<dbReference type="GO" id="GO:0016810">
    <property type="term" value="F:hydrolase activity, acting on carbon-nitrogen (but not peptide) bonds"/>
    <property type="evidence" value="ECO:0007669"/>
    <property type="project" value="InterPro"/>
</dbReference>
<evidence type="ECO:0000259" key="3">
    <source>
        <dbReference type="Pfam" id="PF01522"/>
    </source>
</evidence>
<evidence type="ECO:0000256" key="2">
    <source>
        <dbReference type="ARBA" id="ARBA00022729"/>
    </source>
</evidence>
<dbReference type="PROSITE" id="PS51257">
    <property type="entry name" value="PROKAR_LIPOPROTEIN"/>
    <property type="match status" value="1"/>
</dbReference>
<dbReference type="Pfam" id="PF01522">
    <property type="entry name" value="Polysacc_deac_1"/>
    <property type="match status" value="1"/>
</dbReference>
<dbReference type="InterPro" id="IPR051398">
    <property type="entry name" value="Polysacch_Deacetylase"/>
</dbReference>
<feature type="domain" description="NodB homology" evidence="3">
    <location>
        <begin position="124"/>
        <end position="253"/>
    </location>
</feature>
<dbReference type="Gene3D" id="3.20.20.370">
    <property type="entry name" value="Glycoside hydrolase/deacetylase"/>
    <property type="match status" value="1"/>
</dbReference>
<dbReference type="GO" id="GO:0005975">
    <property type="term" value="P:carbohydrate metabolic process"/>
    <property type="evidence" value="ECO:0007669"/>
    <property type="project" value="InterPro"/>
</dbReference>
<evidence type="ECO:0000313" key="4">
    <source>
        <dbReference type="EMBL" id="AOT68841.1"/>
    </source>
</evidence>
<dbReference type="KEGG" id="gfe:Gferi_04300"/>
<organism evidence="4 5">
    <name type="scientific">Geosporobacter ferrireducens</name>
    <dbReference type="NCBI Taxonomy" id="1424294"/>
    <lineage>
        <taxon>Bacteria</taxon>
        <taxon>Bacillati</taxon>
        <taxon>Bacillota</taxon>
        <taxon>Clostridia</taxon>
        <taxon>Peptostreptococcales</taxon>
        <taxon>Thermotaleaceae</taxon>
        <taxon>Geosporobacter</taxon>
    </lineage>
</organism>
<protein>
    <recommendedName>
        <fullName evidence="3">NodB homology domain-containing protein</fullName>
    </recommendedName>
</protein>
<keyword evidence="5" id="KW-1185">Reference proteome</keyword>
<name>A0A1D8GD62_9FIRM</name>
<dbReference type="GO" id="GO:0005576">
    <property type="term" value="C:extracellular region"/>
    <property type="evidence" value="ECO:0007669"/>
    <property type="project" value="UniProtKB-SubCell"/>
</dbReference>
<dbReference type="Proteomes" id="UP000095743">
    <property type="component" value="Chromosome"/>
</dbReference>
<dbReference type="PANTHER" id="PTHR34216">
    <property type="match status" value="1"/>
</dbReference>
<dbReference type="EMBL" id="CP017269">
    <property type="protein sequence ID" value="AOT68841.1"/>
    <property type="molecule type" value="Genomic_DNA"/>
</dbReference>
<gene>
    <name evidence="4" type="ORF">Gferi_04300</name>
</gene>
<dbReference type="PANTHER" id="PTHR34216:SF3">
    <property type="entry name" value="POLY-BETA-1,6-N-ACETYL-D-GLUCOSAMINE N-DEACETYLASE"/>
    <property type="match status" value="1"/>
</dbReference>
<evidence type="ECO:0000256" key="1">
    <source>
        <dbReference type="ARBA" id="ARBA00004613"/>
    </source>
</evidence>
<dbReference type="AlphaFoldDB" id="A0A1D8GD62"/>
<dbReference type="InterPro" id="IPR011330">
    <property type="entry name" value="Glyco_hydro/deAcase_b/a-brl"/>
</dbReference>
<evidence type="ECO:0000313" key="5">
    <source>
        <dbReference type="Proteomes" id="UP000095743"/>
    </source>
</evidence>
<accession>A0A1D8GD62</accession>
<dbReference type="RefSeq" id="WP_069974407.1">
    <property type="nucleotide sequence ID" value="NZ_CP017269.1"/>
</dbReference>
<proteinExistence type="predicted"/>